<keyword evidence="2" id="KW-0472">Membrane</keyword>
<sequence length="98" mass="10915">MKPNKNISTNQNQSSPLFTFLSVCAIAASTLVIEILPRSKNYNFSPTTEQQSLKQGSVDHPIESDHQDLEEIDIDKEWKSILGDKSKQELLAYAPPGV</sequence>
<name>A0ABR8CPM8_9NOST</name>
<keyword evidence="4" id="KW-1185">Reference proteome</keyword>
<dbReference type="RefSeq" id="WP_190406788.1">
    <property type="nucleotide sequence ID" value="NZ_JACJRF010000011.1"/>
</dbReference>
<keyword evidence="2" id="KW-0812">Transmembrane</keyword>
<evidence type="ECO:0000313" key="4">
    <source>
        <dbReference type="Proteomes" id="UP000607281"/>
    </source>
</evidence>
<evidence type="ECO:0000256" key="2">
    <source>
        <dbReference type="SAM" id="Phobius"/>
    </source>
</evidence>
<dbReference type="Proteomes" id="UP000607281">
    <property type="component" value="Unassembled WGS sequence"/>
</dbReference>
<reference evidence="3 4" key="1">
    <citation type="journal article" date="2020" name="ISME J.">
        <title>Comparative genomics reveals insights into cyanobacterial evolution and habitat adaptation.</title>
        <authorList>
            <person name="Chen M.Y."/>
            <person name="Teng W.K."/>
            <person name="Zhao L."/>
            <person name="Hu C.X."/>
            <person name="Zhou Y.K."/>
            <person name="Han B.P."/>
            <person name="Song L.R."/>
            <person name="Shu W.S."/>
        </authorList>
    </citation>
    <scope>NUCLEOTIDE SEQUENCE [LARGE SCALE GENOMIC DNA]</scope>
    <source>
        <strain evidence="3 4">FACHB-260</strain>
    </source>
</reference>
<dbReference type="EMBL" id="JACJRF010000011">
    <property type="protein sequence ID" value="MBD2344339.1"/>
    <property type="molecule type" value="Genomic_DNA"/>
</dbReference>
<evidence type="ECO:0000256" key="1">
    <source>
        <dbReference type="SAM" id="MobiDB-lite"/>
    </source>
</evidence>
<feature type="compositionally biased region" description="Polar residues" evidence="1">
    <location>
        <begin position="42"/>
        <end position="55"/>
    </location>
</feature>
<comment type="caution">
    <text evidence="3">The sequence shown here is derived from an EMBL/GenBank/DDBJ whole genome shotgun (WGS) entry which is preliminary data.</text>
</comment>
<gene>
    <name evidence="3" type="ORF">H6G18_09280</name>
</gene>
<keyword evidence="2" id="KW-1133">Transmembrane helix</keyword>
<feature type="transmembrane region" description="Helical" evidence="2">
    <location>
        <begin position="17"/>
        <end position="36"/>
    </location>
</feature>
<feature type="region of interest" description="Disordered" evidence="1">
    <location>
        <begin position="42"/>
        <end position="69"/>
    </location>
</feature>
<feature type="compositionally biased region" description="Basic and acidic residues" evidence="1">
    <location>
        <begin position="60"/>
        <end position="69"/>
    </location>
</feature>
<organism evidence="3 4">
    <name type="scientific">Anabaena subtropica FACHB-260</name>
    <dbReference type="NCBI Taxonomy" id="2692884"/>
    <lineage>
        <taxon>Bacteria</taxon>
        <taxon>Bacillati</taxon>
        <taxon>Cyanobacteriota</taxon>
        <taxon>Cyanophyceae</taxon>
        <taxon>Nostocales</taxon>
        <taxon>Nostocaceae</taxon>
        <taxon>Anabaena</taxon>
    </lineage>
</organism>
<evidence type="ECO:0000313" key="3">
    <source>
        <dbReference type="EMBL" id="MBD2344339.1"/>
    </source>
</evidence>
<proteinExistence type="predicted"/>
<protein>
    <submittedName>
        <fullName evidence="3">Uncharacterized protein</fullName>
    </submittedName>
</protein>
<accession>A0ABR8CPM8</accession>